<evidence type="ECO:0000313" key="1">
    <source>
        <dbReference type="EMBL" id="RLV60217.1"/>
    </source>
</evidence>
<dbReference type="EMBL" id="QZEI01000019">
    <property type="protein sequence ID" value="RLV60217.1"/>
    <property type="molecule type" value="Genomic_DNA"/>
</dbReference>
<accession>A0A3L8PXM6</accession>
<dbReference type="AlphaFoldDB" id="A0A3L8PXM6"/>
<reference evidence="1 2" key="1">
    <citation type="submission" date="2018-09" db="EMBL/GenBank/DDBJ databases">
        <title>Phylogeny of the Shewanellaceae, and recommendation for two new genera, Pseudoshewanella and Parashewanella.</title>
        <authorList>
            <person name="Wang G."/>
        </authorList>
    </citation>
    <scope>NUCLEOTIDE SEQUENCE [LARGE SCALE GENOMIC DNA]</scope>
    <source>
        <strain evidence="1 2">C51</strain>
    </source>
</reference>
<sequence length="258" mass="29439">MTQQVIELFSKHLDTKKAARLKRVTQAKLEAQAVVCTHQRPTGVDLQVSDLLEVVEFLKSKTEESDLFLITSIDGVIANHRHEPLLPTNKPRLYLMQSHFAELVQFVKTHIPSAKIFFVSQVSHEKIQTKLNEMESLGLDNTLINGTLSMKEGFIGSKSGIIERFLKQTKQTPSHLVFIDIQSDSLKKTKDRLSMKTTCIQFMEGIEDKLECNAFHQGYSSVDKYAASDGQERILKQLDEYRRYKYYQTAKALLASDL</sequence>
<protein>
    <submittedName>
        <fullName evidence="1">Uncharacterized protein</fullName>
    </submittedName>
</protein>
<name>A0A3L8PXM6_9GAMM</name>
<comment type="caution">
    <text evidence="1">The sequence shown here is derived from an EMBL/GenBank/DDBJ whole genome shotgun (WGS) entry which is preliminary data.</text>
</comment>
<keyword evidence="2" id="KW-1185">Reference proteome</keyword>
<dbReference type="Proteomes" id="UP000281474">
    <property type="component" value="Unassembled WGS sequence"/>
</dbReference>
<gene>
    <name evidence="1" type="ORF">D5018_08105</name>
</gene>
<proteinExistence type="predicted"/>
<organism evidence="1 2">
    <name type="scientific">Parashewanella curva</name>
    <dbReference type="NCBI Taxonomy" id="2338552"/>
    <lineage>
        <taxon>Bacteria</taxon>
        <taxon>Pseudomonadati</taxon>
        <taxon>Pseudomonadota</taxon>
        <taxon>Gammaproteobacteria</taxon>
        <taxon>Alteromonadales</taxon>
        <taxon>Shewanellaceae</taxon>
        <taxon>Parashewanella</taxon>
    </lineage>
</organism>
<evidence type="ECO:0000313" key="2">
    <source>
        <dbReference type="Proteomes" id="UP000281474"/>
    </source>
</evidence>
<dbReference type="RefSeq" id="WP_121838504.1">
    <property type="nucleotide sequence ID" value="NZ_ML014768.1"/>
</dbReference>